<proteinExistence type="predicted"/>
<evidence type="ECO:0000259" key="2">
    <source>
        <dbReference type="PROSITE" id="PS50245"/>
    </source>
</evidence>
<dbReference type="OrthoDB" id="341578at2759"/>
<dbReference type="Pfam" id="PF01302">
    <property type="entry name" value="CAP_GLY"/>
    <property type="match status" value="1"/>
</dbReference>
<feature type="compositionally biased region" description="Basic and acidic residues" evidence="1">
    <location>
        <begin position="347"/>
        <end position="366"/>
    </location>
</feature>
<feature type="region of interest" description="Disordered" evidence="1">
    <location>
        <begin position="418"/>
        <end position="437"/>
    </location>
</feature>
<dbReference type="EnsemblMetazoa" id="Aqu2.1.06878_001">
    <property type="protein sequence ID" value="Aqu2.1.06878_001"/>
    <property type="gene ID" value="Aqu2.1.06878"/>
</dbReference>
<dbReference type="SMART" id="SM01052">
    <property type="entry name" value="CAP_GLY"/>
    <property type="match status" value="1"/>
</dbReference>
<dbReference type="InterPro" id="IPR000938">
    <property type="entry name" value="CAP-Gly_domain"/>
</dbReference>
<feature type="compositionally biased region" description="Basic and acidic residues" evidence="1">
    <location>
        <begin position="428"/>
        <end position="437"/>
    </location>
</feature>
<protein>
    <recommendedName>
        <fullName evidence="2">CAP-Gly domain-containing protein</fullName>
    </recommendedName>
</protein>
<dbReference type="Gene3D" id="2.30.30.190">
    <property type="entry name" value="CAP Gly-rich-like domain"/>
    <property type="match status" value="2"/>
</dbReference>
<dbReference type="InterPro" id="IPR036859">
    <property type="entry name" value="CAP-Gly_dom_sf"/>
</dbReference>
<evidence type="ECO:0000256" key="1">
    <source>
        <dbReference type="SAM" id="MobiDB-lite"/>
    </source>
</evidence>
<dbReference type="SUPFAM" id="SSF74924">
    <property type="entry name" value="Cap-Gly domain"/>
    <property type="match status" value="1"/>
</dbReference>
<accession>A0A1X7SXR7</accession>
<organism evidence="3">
    <name type="scientific">Amphimedon queenslandica</name>
    <name type="common">Sponge</name>
    <dbReference type="NCBI Taxonomy" id="400682"/>
    <lineage>
        <taxon>Eukaryota</taxon>
        <taxon>Metazoa</taxon>
        <taxon>Porifera</taxon>
        <taxon>Demospongiae</taxon>
        <taxon>Heteroscleromorpha</taxon>
        <taxon>Haplosclerida</taxon>
        <taxon>Niphatidae</taxon>
        <taxon>Amphimedon</taxon>
    </lineage>
</organism>
<evidence type="ECO:0000313" key="3">
    <source>
        <dbReference type="EnsemblMetazoa" id="Aqu2.1.06878_001"/>
    </source>
</evidence>
<sequence length="483" mass="54247">MRAGVTLHVGLLDIAPLIGKELEYLLAVEPPSTRLQEYLKSEEVKKEKLDLIIGDVVMFKLKKPDAAPSIVKGVIRYIGPIQEKLGTHFGIEIQEQKYRGKGTSNGIPYFHCGYKDAVFVSMDMITRKAQYLVDEKPTPTKSVIMNEPTSIIAEPKPGAASGQSKVVYDKVKDFVKETVSAIDGNVAEEGEKYGTSAHNSVNSRFKEGDRVILQTVKEDIVAGTVRWVGFIRVSKDMMDPLPVVGIETDKKIDPIKDFDGVCLSITGSHSRLFKVPYNHSRVFLPEQLVLTVDEFTMQQQKELAAKSKKETKQYDATEEEKRLAKEFGMTVAEYRRQQQGYVNAVKQGKDDRKGPGDLKIGEGGNEERFAAGGGMMGGGGRGEGLIELTDTLQAVQFAGPEAVGKKRVEQEGRALEEIKSKQRQQQQENHKLQRGQHKDYQVIEGRIEESIAEDNMHMYHLMFHLMNRIIMEEEEEIRLEEMN</sequence>
<feature type="region of interest" description="Disordered" evidence="1">
    <location>
        <begin position="346"/>
        <end position="366"/>
    </location>
</feature>
<dbReference type="InParanoid" id="A0A1X7SXR7"/>
<feature type="domain" description="CAP-Gly" evidence="2">
    <location>
        <begin position="79"/>
        <end position="121"/>
    </location>
</feature>
<dbReference type="AlphaFoldDB" id="A0A1X7SXR7"/>
<dbReference type="PROSITE" id="PS50245">
    <property type="entry name" value="CAP_GLY_2"/>
    <property type="match status" value="1"/>
</dbReference>
<reference evidence="3" key="1">
    <citation type="submission" date="2017-05" db="UniProtKB">
        <authorList>
            <consortium name="EnsemblMetazoa"/>
        </authorList>
    </citation>
    <scope>IDENTIFICATION</scope>
</reference>
<name>A0A1X7SXR7_AMPQE</name>